<dbReference type="GO" id="GO:0005783">
    <property type="term" value="C:endoplasmic reticulum"/>
    <property type="evidence" value="ECO:0007669"/>
    <property type="project" value="TreeGrafter"/>
</dbReference>
<keyword evidence="1" id="KW-0677">Repeat</keyword>
<feature type="transmembrane region" description="Helical" evidence="4">
    <location>
        <begin position="276"/>
        <end position="297"/>
    </location>
</feature>
<dbReference type="GO" id="GO:0000030">
    <property type="term" value="F:mannosyltransferase activity"/>
    <property type="evidence" value="ECO:0007669"/>
    <property type="project" value="TreeGrafter"/>
</dbReference>
<sequence>MEPFFRLAEEISNFACLKVAEKLRRYGEKGGGNVAGLNCVRVPYFKLGCWDLGGQADDCRGAKYGLMELMGANVYASNFLPPLSWSVRGGGRDPTNFVFDVEETPSVACNALFAVEEISGRNRYCYELPVGSKYRMWVWMGEVGSTYGRESVASVMKTATEYGYLLCTVGLVAAAMLSKEQGITVIGICAVYEFLVVQKISLREVLGAGNGVLNGKFSIPARFGSAMARTATLVAGAFVLLLCRVMIMGSQLPVFTRFDNPAAAAGSPARQLTYQYLLGLNFWLLLFPCDLCCDWTMGTVPLVESLADWRNLVTLVFYAGLLRAIWWIMSLESGQRRDVIAMFVEIKDYEHDRVTDEGIASIYALFSASF</sequence>
<evidence type="ECO:0000256" key="4">
    <source>
        <dbReference type="SAM" id="Phobius"/>
    </source>
</evidence>
<proteinExistence type="predicted"/>
<name>A0A7R9GDS5_9CRUS</name>
<accession>A0A7R9GDS5</accession>
<organism evidence="6">
    <name type="scientific">Notodromas monacha</name>
    <dbReference type="NCBI Taxonomy" id="399045"/>
    <lineage>
        <taxon>Eukaryota</taxon>
        <taxon>Metazoa</taxon>
        <taxon>Ecdysozoa</taxon>
        <taxon>Arthropoda</taxon>
        <taxon>Crustacea</taxon>
        <taxon>Oligostraca</taxon>
        <taxon>Ostracoda</taxon>
        <taxon>Podocopa</taxon>
        <taxon>Podocopida</taxon>
        <taxon>Cypridocopina</taxon>
        <taxon>Cypridoidea</taxon>
        <taxon>Cyprididae</taxon>
        <taxon>Notodromas</taxon>
    </lineage>
</organism>
<keyword evidence="3 4" id="KW-0472">Membrane</keyword>
<dbReference type="AlphaFoldDB" id="A0A7R9GDS5"/>
<gene>
    <name evidence="6" type="ORF">NMOB1V02_LOCUS6394</name>
</gene>
<evidence type="ECO:0000313" key="7">
    <source>
        <dbReference type="Proteomes" id="UP000678499"/>
    </source>
</evidence>
<dbReference type="InterPro" id="IPR013618">
    <property type="entry name" value="TMTC_DUF1736"/>
</dbReference>
<dbReference type="GO" id="GO:0035269">
    <property type="term" value="P:protein O-linked glycosylation via mannose"/>
    <property type="evidence" value="ECO:0007669"/>
    <property type="project" value="TreeGrafter"/>
</dbReference>
<keyword evidence="4" id="KW-1133">Transmembrane helix</keyword>
<dbReference type="EMBL" id="OA883357">
    <property type="protein sequence ID" value="CAD7278697.1"/>
    <property type="molecule type" value="Genomic_DNA"/>
</dbReference>
<dbReference type="Pfam" id="PF08409">
    <property type="entry name" value="TMTC_DUF1736"/>
    <property type="match status" value="1"/>
</dbReference>
<keyword evidence="4" id="KW-0812">Transmembrane</keyword>
<evidence type="ECO:0000313" key="6">
    <source>
        <dbReference type="EMBL" id="CAD7278697.1"/>
    </source>
</evidence>
<evidence type="ECO:0000256" key="1">
    <source>
        <dbReference type="ARBA" id="ARBA00022737"/>
    </source>
</evidence>
<dbReference type="EMBL" id="CAJPEX010001320">
    <property type="protein sequence ID" value="CAG0918849.1"/>
    <property type="molecule type" value="Genomic_DNA"/>
</dbReference>
<keyword evidence="7" id="KW-1185">Reference proteome</keyword>
<protein>
    <recommendedName>
        <fullName evidence="5">DUF1736 domain-containing protein</fullName>
    </recommendedName>
</protein>
<reference evidence="6" key="1">
    <citation type="submission" date="2020-11" db="EMBL/GenBank/DDBJ databases">
        <authorList>
            <person name="Tran Van P."/>
        </authorList>
    </citation>
    <scope>NUCLEOTIDE SEQUENCE</scope>
</reference>
<feature type="transmembrane region" description="Helical" evidence="4">
    <location>
        <begin position="226"/>
        <end position="247"/>
    </location>
</feature>
<evidence type="ECO:0000259" key="5">
    <source>
        <dbReference type="Pfam" id="PF08409"/>
    </source>
</evidence>
<feature type="transmembrane region" description="Helical" evidence="4">
    <location>
        <begin position="309"/>
        <end position="329"/>
    </location>
</feature>
<evidence type="ECO:0000256" key="2">
    <source>
        <dbReference type="ARBA" id="ARBA00022803"/>
    </source>
</evidence>
<evidence type="ECO:0000256" key="3">
    <source>
        <dbReference type="ARBA" id="ARBA00023136"/>
    </source>
</evidence>
<dbReference type="PANTHER" id="PTHR44395">
    <property type="match status" value="1"/>
</dbReference>
<keyword evidence="2" id="KW-0802">TPR repeat</keyword>
<feature type="domain" description="DUF1736" evidence="5">
    <location>
        <begin position="250"/>
        <end position="321"/>
    </location>
</feature>
<dbReference type="PANTHER" id="PTHR44395:SF1">
    <property type="entry name" value="PROTEIN O-MANNOSYL-TRANSFERASE TMTC3"/>
    <property type="match status" value="1"/>
</dbReference>
<dbReference type="Proteomes" id="UP000678499">
    <property type="component" value="Unassembled WGS sequence"/>
</dbReference>
<dbReference type="OrthoDB" id="66906at2759"/>